<dbReference type="STRING" id="456.Ljor_1827"/>
<keyword evidence="3" id="KW-1185">Reference proteome</keyword>
<evidence type="ECO:0000313" key="3">
    <source>
        <dbReference type="Proteomes" id="UP000055035"/>
    </source>
</evidence>
<feature type="chain" id="PRO_5006914617" evidence="1">
    <location>
        <begin position="25"/>
        <end position="466"/>
    </location>
</feature>
<evidence type="ECO:0000313" key="2">
    <source>
        <dbReference type="EMBL" id="KTD17521.1"/>
    </source>
</evidence>
<keyword evidence="1" id="KW-0732">Signal</keyword>
<dbReference type="Proteomes" id="UP000055035">
    <property type="component" value="Unassembled WGS sequence"/>
</dbReference>
<proteinExistence type="predicted"/>
<evidence type="ECO:0000256" key="1">
    <source>
        <dbReference type="SAM" id="SignalP"/>
    </source>
</evidence>
<dbReference type="EMBL" id="LNYJ01000011">
    <property type="protein sequence ID" value="KTD17521.1"/>
    <property type="molecule type" value="Genomic_DNA"/>
</dbReference>
<protein>
    <submittedName>
        <fullName evidence="2">IcmX (IcmY)</fullName>
    </submittedName>
</protein>
<dbReference type="RefSeq" id="WP_126320121.1">
    <property type="nucleotide sequence ID" value="NZ_CAAAIC010000008.1"/>
</dbReference>
<comment type="caution">
    <text evidence="2">The sequence shown here is derived from an EMBL/GenBank/DDBJ whole genome shotgun (WGS) entry which is preliminary data.</text>
</comment>
<sequence>MMKLPSCRLVLPGLLLLASSSTFASDGSGSSTDNSMDTLKNYVLNLGQYLGYDLTTSPSQQQTPVSEAILQVTSNAIQQILLPSLQTVFGALPVTTAGIANIASGTEAPSIFVPGNTPYAELNNSANSTFNSSRYSSPSSGLISVSPLIDQPGSGGGGFQNDPVSQAIANILTTPDYSYCLDNAGTSFVECTYPSGIKNENQVMLNIIGAIPDPQTFFSPSYNQPWIAQLNGNSLIAPLMYDTTSSGASNQGSPFVNTGVGISGQQTAAGPLQSQNAAQQAQNFIRYATGSVTPLALPSRNAYNQIYAQTLSKNPLQKWQAQSLLANYLANLRVYAAQASVGVSNLYYILSKRMPQPVIGQQGSSGATSNTTSQALSEYQMATWRLFSPSQNGQQGTPWLSSLNQASAATMQKEIAVLLAEINYQLYLNRQQEERILLTNSMLLLQKVRESQPSGQLTAATPAQTQ</sequence>
<accession>A0A0W0VBN4</accession>
<feature type="signal peptide" evidence="1">
    <location>
        <begin position="1"/>
        <end position="24"/>
    </location>
</feature>
<dbReference type="PATRIC" id="fig|456.5.peg.1949"/>
<dbReference type="OrthoDB" id="5634380at2"/>
<dbReference type="NCBIfam" id="NF038225">
    <property type="entry name" value="IcmX_IVB"/>
    <property type="match status" value="1"/>
</dbReference>
<reference evidence="2 3" key="1">
    <citation type="submission" date="2015-11" db="EMBL/GenBank/DDBJ databases">
        <title>Genomic analysis of 38 Legionella species identifies large and diverse effector repertoires.</title>
        <authorList>
            <person name="Burstein D."/>
            <person name="Amaro F."/>
            <person name="Zusman T."/>
            <person name="Lifshitz Z."/>
            <person name="Cohen O."/>
            <person name="Gilbert J.A."/>
            <person name="Pupko T."/>
            <person name="Shuman H.A."/>
            <person name="Segal G."/>
        </authorList>
    </citation>
    <scope>NUCLEOTIDE SEQUENCE [LARGE SCALE GENOMIC DNA]</scope>
    <source>
        <strain evidence="2 3">BL-540</strain>
    </source>
</reference>
<organism evidence="2 3">
    <name type="scientific">Legionella jordanis</name>
    <dbReference type="NCBI Taxonomy" id="456"/>
    <lineage>
        <taxon>Bacteria</taxon>
        <taxon>Pseudomonadati</taxon>
        <taxon>Pseudomonadota</taxon>
        <taxon>Gammaproteobacteria</taxon>
        <taxon>Legionellales</taxon>
        <taxon>Legionellaceae</taxon>
        <taxon>Legionella</taxon>
    </lineage>
</organism>
<dbReference type="AlphaFoldDB" id="A0A0W0VBN4"/>
<gene>
    <name evidence="2" type="ORF">Ljor_1827</name>
</gene>
<name>A0A0W0VBN4_9GAMM</name>